<dbReference type="Proteomes" id="UP000663877">
    <property type="component" value="Unassembled WGS sequence"/>
</dbReference>
<feature type="compositionally biased region" description="Pro residues" evidence="3">
    <location>
        <begin position="119"/>
        <end position="129"/>
    </location>
</feature>
<feature type="region of interest" description="Disordered" evidence="3">
    <location>
        <begin position="110"/>
        <end position="129"/>
    </location>
</feature>
<sequence length="129" mass="14562">MSTFSINSNIIHIGMIRNGCFDYQFDLNYPSQLNQIISQEQFEESINEINRSTNASFIEKFKIIICLLCAITGLVISVIGGIFQDTLNDKNDDLPKYEIIQFNGNSVGYHSTSNEQEQNPPPPYSSLCT</sequence>
<feature type="transmembrane region" description="Helical" evidence="4">
    <location>
        <begin position="61"/>
        <end position="83"/>
    </location>
</feature>
<accession>A0A814I8H4</accession>
<dbReference type="Pfam" id="PF10256">
    <property type="entry name" value="Erf4"/>
    <property type="match status" value="1"/>
</dbReference>
<dbReference type="InterPro" id="IPR019383">
    <property type="entry name" value="Golgin_A_7/ERF4"/>
</dbReference>
<evidence type="ECO:0000256" key="3">
    <source>
        <dbReference type="SAM" id="MobiDB-lite"/>
    </source>
</evidence>
<dbReference type="AlphaFoldDB" id="A0A814I8H4"/>
<dbReference type="EMBL" id="CAJNOI010000134">
    <property type="protein sequence ID" value="CAF1112614.1"/>
    <property type="molecule type" value="Genomic_DNA"/>
</dbReference>
<feature type="domain" description="Golgin subfamily A member 7/ERF4" evidence="5">
    <location>
        <begin position="23"/>
        <end position="81"/>
    </location>
</feature>
<evidence type="ECO:0000313" key="7">
    <source>
        <dbReference type="EMBL" id="CAF1112614.1"/>
    </source>
</evidence>
<evidence type="ECO:0000313" key="6">
    <source>
        <dbReference type="EMBL" id="CAF1020134.1"/>
    </source>
</evidence>
<name>A0A814I8H4_9BILA</name>
<protein>
    <recommendedName>
        <fullName evidence="5">Golgin subfamily A member 7/ERF4 domain-containing protein</fullName>
    </recommendedName>
</protein>
<evidence type="ECO:0000256" key="4">
    <source>
        <dbReference type="SAM" id="Phobius"/>
    </source>
</evidence>
<organism evidence="6 8">
    <name type="scientific">Adineta steineri</name>
    <dbReference type="NCBI Taxonomy" id="433720"/>
    <lineage>
        <taxon>Eukaryota</taxon>
        <taxon>Metazoa</taxon>
        <taxon>Spiralia</taxon>
        <taxon>Gnathifera</taxon>
        <taxon>Rotifera</taxon>
        <taxon>Eurotatoria</taxon>
        <taxon>Bdelloidea</taxon>
        <taxon>Adinetida</taxon>
        <taxon>Adinetidae</taxon>
        <taxon>Adineta</taxon>
    </lineage>
</organism>
<evidence type="ECO:0000313" key="8">
    <source>
        <dbReference type="Proteomes" id="UP000663832"/>
    </source>
</evidence>
<keyword evidence="8" id="KW-1185">Reference proteome</keyword>
<proteinExistence type="predicted"/>
<reference evidence="6" key="1">
    <citation type="submission" date="2021-02" db="EMBL/GenBank/DDBJ databases">
        <authorList>
            <person name="Nowell W R."/>
        </authorList>
    </citation>
    <scope>NUCLEOTIDE SEQUENCE</scope>
</reference>
<comment type="caution">
    <text evidence="6">The sequence shown here is derived from an EMBL/GenBank/DDBJ whole genome shotgun (WGS) entry which is preliminary data.</text>
</comment>
<dbReference type="OrthoDB" id="10476623at2759"/>
<dbReference type="Proteomes" id="UP000663832">
    <property type="component" value="Unassembled WGS sequence"/>
</dbReference>
<keyword evidence="4" id="KW-0812">Transmembrane</keyword>
<evidence type="ECO:0000259" key="5">
    <source>
        <dbReference type="Pfam" id="PF10256"/>
    </source>
</evidence>
<dbReference type="GO" id="GO:0016020">
    <property type="term" value="C:membrane"/>
    <property type="evidence" value="ECO:0007669"/>
    <property type="project" value="UniProtKB-SubCell"/>
</dbReference>
<dbReference type="EMBL" id="CAJNOM010000088">
    <property type="protein sequence ID" value="CAF1020134.1"/>
    <property type="molecule type" value="Genomic_DNA"/>
</dbReference>
<comment type="subcellular location">
    <subcellularLocation>
        <location evidence="1">Membrane</location>
    </subcellularLocation>
</comment>
<keyword evidence="2 4" id="KW-0472">Membrane</keyword>
<gene>
    <name evidence="7" type="ORF">BJG266_LOCUS21987</name>
    <name evidence="6" type="ORF">QVE165_LOCUS15952</name>
</gene>
<evidence type="ECO:0000256" key="1">
    <source>
        <dbReference type="ARBA" id="ARBA00004370"/>
    </source>
</evidence>
<evidence type="ECO:0000256" key="2">
    <source>
        <dbReference type="ARBA" id="ARBA00023136"/>
    </source>
</evidence>
<keyword evidence="4" id="KW-1133">Transmembrane helix</keyword>